<dbReference type="EMBL" id="JACYGY010000001">
    <property type="protein sequence ID" value="MBE9461057.1"/>
    <property type="molecule type" value="Genomic_DNA"/>
</dbReference>
<accession>A0ABR9W6H3</accession>
<dbReference type="Proteomes" id="UP000634134">
    <property type="component" value="Unassembled WGS sequence"/>
</dbReference>
<sequence>MLIRNDMEIKKSKSVKKLTEEEIVQRKLDEANAMLRKMDFSTLPIRLKNKV</sequence>
<keyword evidence="2" id="KW-1185">Reference proteome</keyword>
<name>A0ABR9W6H3_9BACT</name>
<gene>
    <name evidence="1" type="ORF">IEE83_04105</name>
</gene>
<proteinExistence type="predicted"/>
<evidence type="ECO:0000313" key="2">
    <source>
        <dbReference type="Proteomes" id="UP000634134"/>
    </source>
</evidence>
<organism evidence="1 2">
    <name type="scientific">Dyadobacter subterraneus</name>
    <dbReference type="NCBI Taxonomy" id="2773304"/>
    <lineage>
        <taxon>Bacteria</taxon>
        <taxon>Pseudomonadati</taxon>
        <taxon>Bacteroidota</taxon>
        <taxon>Cytophagia</taxon>
        <taxon>Cytophagales</taxon>
        <taxon>Spirosomataceae</taxon>
        <taxon>Dyadobacter</taxon>
    </lineage>
</organism>
<evidence type="ECO:0000313" key="1">
    <source>
        <dbReference type="EMBL" id="MBE9461057.1"/>
    </source>
</evidence>
<dbReference type="RefSeq" id="WP_194119353.1">
    <property type="nucleotide sequence ID" value="NZ_JACYGY010000001.1"/>
</dbReference>
<reference evidence="2" key="1">
    <citation type="submission" date="2023-07" db="EMBL/GenBank/DDBJ databases">
        <title>Dyadobacter sp. nov 'subterranea' isolated from contaminted grondwater.</title>
        <authorList>
            <person name="Szabo I."/>
            <person name="Al-Omari J."/>
            <person name="Szerdahelyi S.G."/>
            <person name="Rado J."/>
        </authorList>
    </citation>
    <scope>NUCLEOTIDE SEQUENCE [LARGE SCALE GENOMIC DNA]</scope>
    <source>
        <strain evidence="2">UP-52</strain>
    </source>
</reference>
<comment type="caution">
    <text evidence="1">The sequence shown here is derived from an EMBL/GenBank/DDBJ whole genome shotgun (WGS) entry which is preliminary data.</text>
</comment>
<protein>
    <submittedName>
        <fullName evidence="1">Uncharacterized protein</fullName>
    </submittedName>
</protein>